<dbReference type="AlphaFoldDB" id="A0A6J6TQV0"/>
<reference evidence="2" key="1">
    <citation type="submission" date="2020-05" db="EMBL/GenBank/DDBJ databases">
        <authorList>
            <person name="Chiriac C."/>
            <person name="Salcher M."/>
            <person name="Ghai R."/>
            <person name="Kavagutti S V."/>
        </authorList>
    </citation>
    <scope>NUCLEOTIDE SEQUENCE</scope>
</reference>
<dbReference type="EMBL" id="CAEZZA010000102">
    <property type="protein sequence ID" value="CAB4749810.1"/>
    <property type="molecule type" value="Genomic_DNA"/>
</dbReference>
<name>A0A6J6TQV0_9ZZZZ</name>
<sequence length="71" mass="7758">MRSSVSKTGTFNAEAGDGATQSDGAQLWHAHRHQPKWQCRVDQMLVGGHAEHLRGAIVDIDIEHPIESGDI</sequence>
<evidence type="ECO:0000313" key="2">
    <source>
        <dbReference type="EMBL" id="CAB4749810.1"/>
    </source>
</evidence>
<protein>
    <submittedName>
        <fullName evidence="2">Unannotated protein</fullName>
    </submittedName>
</protein>
<feature type="region of interest" description="Disordered" evidence="1">
    <location>
        <begin position="1"/>
        <end position="29"/>
    </location>
</feature>
<proteinExistence type="predicted"/>
<organism evidence="2">
    <name type="scientific">freshwater metagenome</name>
    <dbReference type="NCBI Taxonomy" id="449393"/>
    <lineage>
        <taxon>unclassified sequences</taxon>
        <taxon>metagenomes</taxon>
        <taxon>ecological metagenomes</taxon>
    </lineage>
</organism>
<accession>A0A6J6TQV0</accession>
<evidence type="ECO:0000256" key="1">
    <source>
        <dbReference type="SAM" id="MobiDB-lite"/>
    </source>
</evidence>
<gene>
    <name evidence="2" type="ORF">UFOPK2809_00839</name>
</gene>
<feature type="compositionally biased region" description="Polar residues" evidence="1">
    <location>
        <begin position="1"/>
        <end position="11"/>
    </location>
</feature>